<proteinExistence type="predicted"/>
<dbReference type="PANTHER" id="PTHR41386">
    <property type="entry name" value="INTEGRAL MEMBRANE PROTEIN-RELATED"/>
    <property type="match status" value="1"/>
</dbReference>
<keyword evidence="3" id="KW-1185">Reference proteome</keyword>
<evidence type="ECO:0000313" key="2">
    <source>
        <dbReference type="EMBL" id="OJF72717.1"/>
    </source>
</evidence>
<keyword evidence="1" id="KW-1133">Transmembrane helix</keyword>
<dbReference type="RefSeq" id="WP_071793399.1">
    <property type="nucleotide sequence ID" value="NZ_LZDD01000001.1"/>
</dbReference>
<evidence type="ECO:0000313" key="3">
    <source>
        <dbReference type="Proteomes" id="UP000182015"/>
    </source>
</evidence>
<dbReference type="PANTHER" id="PTHR41386:SF1">
    <property type="entry name" value="MEMBRANE PROTEIN"/>
    <property type="match status" value="1"/>
</dbReference>
<accession>A0A1L8MPP6</accession>
<feature type="transmembrane region" description="Helical" evidence="1">
    <location>
        <begin position="116"/>
        <end position="137"/>
    </location>
</feature>
<dbReference type="InterPro" id="IPR010406">
    <property type="entry name" value="DUF1003"/>
</dbReference>
<reference evidence="3" key="1">
    <citation type="submission" date="2016-06" db="EMBL/GenBank/DDBJ databases">
        <authorList>
            <person name="de Vries S.P.W."/>
            <person name="Hadjirin N.F."/>
            <person name="Lay E.M."/>
            <person name="Zadoks R.N."/>
            <person name="Peacock S.J."/>
            <person name="Parkhill J."/>
            <person name="Grant A.J."/>
            <person name="Mcdougall S."/>
            <person name="Holmes M.A."/>
        </authorList>
    </citation>
    <scope>NUCLEOTIDE SEQUENCE [LARGE SCALE GENOMIC DNA]</scope>
    <source>
        <strain evidence="3">NZ1587</strain>
    </source>
</reference>
<sequence>MNRKRWVIDAIDGGKFLPSEGVFLYELDEQLQLLIMDDHPGLDSTSFISQENLAKYRLNYLDEMIANAKLKNEAIRDMINDVSKNNNYAILDVQEQLDSKITFGQRLADQVARFGGTWTFIIAFVVFMAVWMAFNVFDPFGLAFDRYPFILLNLALSTIAAIQAPLIMMSQNRASEYDRLQAKNDYQVNKTSEEGIRLLHSKIDHLVLQDQSDLLQIQKLQTEILLSITKQLNQMQILENDSITPEAEELIDRLHQNKK</sequence>
<dbReference type="OrthoDB" id="9795736at2"/>
<evidence type="ECO:0000256" key="1">
    <source>
        <dbReference type="SAM" id="Phobius"/>
    </source>
</evidence>
<dbReference type="Pfam" id="PF06210">
    <property type="entry name" value="DUF1003"/>
    <property type="match status" value="1"/>
</dbReference>
<dbReference type="STRING" id="1856638.A9Q68_03990"/>
<name>A0A1L8MPP6_9STRE</name>
<gene>
    <name evidence="2" type="ORF">A9Q68_03990</name>
</gene>
<protein>
    <submittedName>
        <fullName evidence="2">Cyclic nucleotide-binding protein</fullName>
    </submittedName>
</protein>
<keyword evidence="1" id="KW-0812">Transmembrane</keyword>
<feature type="transmembrane region" description="Helical" evidence="1">
    <location>
        <begin position="149"/>
        <end position="169"/>
    </location>
</feature>
<organism evidence="2 3">
    <name type="scientific">Streptococcus bovimastitidis</name>
    <dbReference type="NCBI Taxonomy" id="1856638"/>
    <lineage>
        <taxon>Bacteria</taxon>
        <taxon>Bacillati</taxon>
        <taxon>Bacillota</taxon>
        <taxon>Bacilli</taxon>
        <taxon>Lactobacillales</taxon>
        <taxon>Streptococcaceae</taxon>
        <taxon>Streptococcus</taxon>
    </lineage>
</organism>
<dbReference type="Proteomes" id="UP000182015">
    <property type="component" value="Unassembled WGS sequence"/>
</dbReference>
<keyword evidence="1" id="KW-0472">Membrane</keyword>
<comment type="caution">
    <text evidence="2">The sequence shown here is derived from an EMBL/GenBank/DDBJ whole genome shotgun (WGS) entry which is preliminary data.</text>
</comment>
<dbReference type="EMBL" id="LZDD01000001">
    <property type="protein sequence ID" value="OJF72717.1"/>
    <property type="molecule type" value="Genomic_DNA"/>
</dbReference>
<dbReference type="AlphaFoldDB" id="A0A1L8MPP6"/>